<dbReference type="STRING" id="1437603.GCA_000771525_01355"/>
<dbReference type="Proteomes" id="UP000029082">
    <property type="component" value="Unassembled WGS sequence"/>
</dbReference>
<keyword evidence="7" id="KW-1185">Reference proteome</keyword>
<feature type="compositionally biased region" description="Basic and acidic residues" evidence="4">
    <location>
        <begin position="1"/>
        <end position="11"/>
    </location>
</feature>
<proteinExistence type="inferred from homology"/>
<dbReference type="FunFam" id="3.90.550.10:FF:000122">
    <property type="entry name" value="Dolichol-phosphate mannosyltransferase subunit 1"/>
    <property type="match status" value="1"/>
</dbReference>
<sequence>MQRTSVPDRRAGIPARSVRPMSEASPIGGAALTCVVMPTYNERENLGMTLRDVFDHNPGVEVLVVDDASPDGTGELAEALAHADRRIHVLHREDKLGLGPAYVAGFRWALEAGYAVVCEMDMDGSHRGCDLAAMLCRLRDDDAPDLVIGSRRVAGGSTQGWSRWRNMVSTGGSWYARAMLGLPVRDMTAGFRAYRAQMLRRIDLGGIRANGYVFQIDMTRRVARAGGVIVEVPIVFPDRVRGTSKMTMGIVAEAMLAVSGWGLDRLLHR</sequence>
<evidence type="ECO:0000256" key="3">
    <source>
        <dbReference type="ARBA" id="ARBA00022679"/>
    </source>
</evidence>
<dbReference type="AlphaFoldDB" id="A0A087C7B9"/>
<dbReference type="GO" id="GO:0016020">
    <property type="term" value="C:membrane"/>
    <property type="evidence" value="ECO:0007669"/>
    <property type="project" value="GOC"/>
</dbReference>
<dbReference type="EMBL" id="JGZE01000002">
    <property type="protein sequence ID" value="KFI79169.1"/>
    <property type="molecule type" value="Genomic_DNA"/>
</dbReference>
<dbReference type="InterPro" id="IPR029044">
    <property type="entry name" value="Nucleotide-diphossugar_trans"/>
</dbReference>
<gene>
    <name evidence="6" type="ORF">BMON_0366</name>
</gene>
<dbReference type="SUPFAM" id="SSF53448">
    <property type="entry name" value="Nucleotide-diphospho-sugar transferases"/>
    <property type="match status" value="1"/>
</dbReference>
<evidence type="ECO:0000256" key="4">
    <source>
        <dbReference type="SAM" id="MobiDB-lite"/>
    </source>
</evidence>
<dbReference type="PANTHER" id="PTHR43398:SF1">
    <property type="entry name" value="DOLICHOL-PHOSPHATE MANNOSYLTRANSFERASE SUBUNIT 1"/>
    <property type="match status" value="1"/>
</dbReference>
<feature type="region of interest" description="Disordered" evidence="4">
    <location>
        <begin position="1"/>
        <end position="23"/>
    </location>
</feature>
<dbReference type="CDD" id="cd06442">
    <property type="entry name" value="DPM1_like"/>
    <property type="match status" value="1"/>
</dbReference>
<reference evidence="6 7" key="1">
    <citation type="submission" date="2014-03" db="EMBL/GenBank/DDBJ databases">
        <title>Genomics of Bifidobacteria.</title>
        <authorList>
            <person name="Ventura M."/>
            <person name="Milani C."/>
            <person name="Lugli G.A."/>
        </authorList>
    </citation>
    <scope>NUCLEOTIDE SEQUENCE [LARGE SCALE GENOMIC DNA]</scope>
    <source>
        <strain evidence="6 7">DSM 21395</strain>
    </source>
</reference>
<evidence type="ECO:0000256" key="2">
    <source>
        <dbReference type="ARBA" id="ARBA00022676"/>
    </source>
</evidence>
<keyword evidence="2 6" id="KW-0328">Glycosyltransferase</keyword>
<dbReference type="InterPro" id="IPR039528">
    <property type="entry name" value="DPM1-like"/>
</dbReference>
<evidence type="ECO:0000313" key="7">
    <source>
        <dbReference type="Proteomes" id="UP000029082"/>
    </source>
</evidence>
<evidence type="ECO:0000256" key="1">
    <source>
        <dbReference type="ARBA" id="ARBA00006739"/>
    </source>
</evidence>
<dbReference type="EC" id="2.4.1.83" evidence="6"/>
<comment type="caution">
    <text evidence="6">The sequence shown here is derived from an EMBL/GenBank/DDBJ whole genome shotgun (WGS) entry which is preliminary data.</text>
</comment>
<feature type="domain" description="Glycosyltransferase 2-like" evidence="5">
    <location>
        <begin position="34"/>
        <end position="201"/>
    </location>
</feature>
<keyword evidence="3 6" id="KW-0808">Transferase</keyword>
<accession>A0A087C7B9</accession>
<evidence type="ECO:0000313" key="6">
    <source>
        <dbReference type="EMBL" id="KFI79169.1"/>
    </source>
</evidence>
<dbReference type="GO" id="GO:0009247">
    <property type="term" value="P:glycolipid biosynthetic process"/>
    <property type="evidence" value="ECO:0007669"/>
    <property type="project" value="TreeGrafter"/>
</dbReference>
<dbReference type="Gene3D" id="3.90.550.10">
    <property type="entry name" value="Spore Coat Polysaccharide Biosynthesis Protein SpsA, Chain A"/>
    <property type="match status" value="1"/>
</dbReference>
<dbReference type="GO" id="GO:0004582">
    <property type="term" value="F:dolichyl-phosphate beta-D-mannosyltransferase activity"/>
    <property type="evidence" value="ECO:0007669"/>
    <property type="project" value="UniProtKB-EC"/>
</dbReference>
<name>A0A087C7B9_9BIFI</name>
<dbReference type="eggNOG" id="COG1216">
    <property type="taxonomic scope" value="Bacteria"/>
</dbReference>
<dbReference type="Pfam" id="PF00535">
    <property type="entry name" value="Glycos_transf_2"/>
    <property type="match status" value="1"/>
</dbReference>
<comment type="similarity">
    <text evidence="1">Belongs to the glycosyltransferase 2 family.</text>
</comment>
<dbReference type="InterPro" id="IPR001173">
    <property type="entry name" value="Glyco_trans_2-like"/>
</dbReference>
<dbReference type="PANTHER" id="PTHR43398">
    <property type="entry name" value="DOLICHOL-PHOSPHATE MANNOSYLTRANSFERASE SUBUNIT 1"/>
    <property type="match status" value="1"/>
</dbReference>
<protein>
    <submittedName>
        <fullName evidence="6">Glycosyltransferase</fullName>
        <ecNumber evidence="6">2.4.1.83</ecNumber>
    </submittedName>
</protein>
<evidence type="ECO:0000259" key="5">
    <source>
        <dbReference type="Pfam" id="PF00535"/>
    </source>
</evidence>
<organism evidence="6 7">
    <name type="scientific">Bifidobacterium mongoliense DSM 21395</name>
    <dbReference type="NCBI Taxonomy" id="1437603"/>
    <lineage>
        <taxon>Bacteria</taxon>
        <taxon>Bacillati</taxon>
        <taxon>Actinomycetota</taxon>
        <taxon>Actinomycetes</taxon>
        <taxon>Bifidobacteriales</taxon>
        <taxon>Bifidobacteriaceae</taxon>
        <taxon>Bifidobacterium</taxon>
    </lineage>
</organism>